<gene>
    <name evidence="2" type="ORF">B0F90DRAFT_1681631</name>
</gene>
<dbReference type="Gene3D" id="3.40.50.1820">
    <property type="entry name" value="alpha/beta hydrolase"/>
    <property type="match status" value="1"/>
</dbReference>
<dbReference type="EMBL" id="WTXG01000001">
    <property type="protein sequence ID" value="KAI0308281.1"/>
    <property type="molecule type" value="Genomic_DNA"/>
</dbReference>
<protein>
    <submittedName>
        <fullName evidence="2">Alpha/Beta hydrolase protein</fullName>
    </submittedName>
</protein>
<organism evidence="2 3">
    <name type="scientific">Multifurca ochricompacta</name>
    <dbReference type="NCBI Taxonomy" id="376703"/>
    <lineage>
        <taxon>Eukaryota</taxon>
        <taxon>Fungi</taxon>
        <taxon>Dikarya</taxon>
        <taxon>Basidiomycota</taxon>
        <taxon>Agaricomycotina</taxon>
        <taxon>Agaricomycetes</taxon>
        <taxon>Russulales</taxon>
        <taxon>Russulaceae</taxon>
        <taxon>Multifurca</taxon>
    </lineage>
</organism>
<keyword evidence="2" id="KW-0378">Hydrolase</keyword>
<proteinExistence type="predicted"/>
<feature type="compositionally biased region" description="Polar residues" evidence="1">
    <location>
        <begin position="22"/>
        <end position="31"/>
    </location>
</feature>
<evidence type="ECO:0000256" key="1">
    <source>
        <dbReference type="SAM" id="MobiDB-lite"/>
    </source>
</evidence>
<dbReference type="SUPFAM" id="SSF53474">
    <property type="entry name" value="alpha/beta-Hydrolases"/>
    <property type="match status" value="1"/>
</dbReference>
<feature type="region of interest" description="Disordered" evidence="1">
    <location>
        <begin position="506"/>
        <end position="536"/>
    </location>
</feature>
<dbReference type="InterPro" id="IPR029058">
    <property type="entry name" value="AB_hydrolase_fold"/>
</dbReference>
<dbReference type="AlphaFoldDB" id="A0AAD4QUK1"/>
<feature type="region of interest" description="Disordered" evidence="1">
    <location>
        <begin position="1"/>
        <end position="73"/>
    </location>
</feature>
<evidence type="ECO:0000313" key="2">
    <source>
        <dbReference type="EMBL" id="KAI0308281.1"/>
    </source>
</evidence>
<reference evidence="2" key="1">
    <citation type="journal article" date="2022" name="New Phytol.">
        <title>Evolutionary transition to the ectomycorrhizal habit in the genomes of a hyperdiverse lineage of mushroom-forming fungi.</title>
        <authorList>
            <person name="Looney B."/>
            <person name="Miyauchi S."/>
            <person name="Morin E."/>
            <person name="Drula E."/>
            <person name="Courty P.E."/>
            <person name="Kohler A."/>
            <person name="Kuo A."/>
            <person name="LaButti K."/>
            <person name="Pangilinan J."/>
            <person name="Lipzen A."/>
            <person name="Riley R."/>
            <person name="Andreopoulos W."/>
            <person name="He G."/>
            <person name="Johnson J."/>
            <person name="Nolan M."/>
            <person name="Tritt A."/>
            <person name="Barry K.W."/>
            <person name="Grigoriev I.V."/>
            <person name="Nagy L.G."/>
            <person name="Hibbett D."/>
            <person name="Henrissat B."/>
            <person name="Matheny P.B."/>
            <person name="Labbe J."/>
            <person name="Martin F.M."/>
        </authorList>
    </citation>
    <scope>NUCLEOTIDE SEQUENCE</scope>
    <source>
        <strain evidence="2">BPL690</strain>
    </source>
</reference>
<sequence length="536" mass="59312">MNSHIYPSSSSNIPRYRYPFEQDTQPSTNMVSGARSHPLGIKLRPGPMNPQDMPARPPTSQKSPHKPPHPVVRWYGQTNLSTTSIHLQSPDSPPLSRSASPIQNLLDALTSPLLSPPTLPLSVHQRLALPTASISNLAPATRPFDPLEDSQSPGAPIFLQYSPPERSSLDALRSLRIRSSGPSARLRRTSRASSSSPRAFFSTSAASSRWWFQNDNKQRVDPLLSEEDRAPTVEEEQIHIHKKYLSPKHPIVFCHGLLGFDSVTIGPSIAPLEVTHWRGIKEVLQANGIEVLMTRVPATSSPIERARVLERKIEDTYAGRSGGLDCRYLASNLCAHTFHILSITTISTPHRGSSFADHFLDTVGPERFPSFLSLLDMLPNGGGDGSAFTCLTPSAMHKFNQHTPDLPSIKYFSWGATYTPGLIDTWKWPHSVILDKEGPNDGLVSVESAKWGIYLGTVQDASHLDLVGWVNTARYSWARLRGRDIKFHPATFYLAMADHLAREVDGVQPEPESIEEDPWDASSDRGDGDRRDTNTI</sequence>
<evidence type="ECO:0000313" key="3">
    <source>
        <dbReference type="Proteomes" id="UP001203297"/>
    </source>
</evidence>
<feature type="region of interest" description="Disordered" evidence="1">
    <location>
        <begin position="140"/>
        <end position="162"/>
    </location>
</feature>
<dbReference type="GO" id="GO:0016787">
    <property type="term" value="F:hydrolase activity"/>
    <property type="evidence" value="ECO:0007669"/>
    <property type="project" value="UniProtKB-KW"/>
</dbReference>
<feature type="compositionally biased region" description="Basic and acidic residues" evidence="1">
    <location>
        <begin position="522"/>
        <end position="536"/>
    </location>
</feature>
<name>A0AAD4QUK1_9AGAM</name>
<dbReference type="Proteomes" id="UP001203297">
    <property type="component" value="Unassembled WGS sequence"/>
</dbReference>
<feature type="compositionally biased region" description="Polar residues" evidence="1">
    <location>
        <begin position="1"/>
        <end position="13"/>
    </location>
</feature>
<accession>A0AAD4QUK1</accession>
<keyword evidence="3" id="KW-1185">Reference proteome</keyword>
<comment type="caution">
    <text evidence="2">The sequence shown here is derived from an EMBL/GenBank/DDBJ whole genome shotgun (WGS) entry which is preliminary data.</text>
</comment>